<name>A0ABQ6DXI5_9GAMM</name>
<reference evidence="3" key="1">
    <citation type="journal article" date="2019" name="Int. J. Syst. Evol. Microbiol.">
        <title>The Global Catalogue of Microorganisms (GCM) 10K type strain sequencing project: providing services to taxonomists for standard genome sequencing and annotation.</title>
        <authorList>
            <consortium name="The Broad Institute Genomics Platform"/>
            <consortium name="The Broad Institute Genome Sequencing Center for Infectious Disease"/>
            <person name="Wu L."/>
            <person name="Ma J."/>
        </authorList>
    </citation>
    <scope>NUCLEOTIDE SEQUENCE [LARGE SCALE GENOMIC DNA]</scope>
    <source>
        <strain evidence="3">NBRC 103166</strain>
    </source>
</reference>
<dbReference type="Pfam" id="PF04314">
    <property type="entry name" value="PCuAC"/>
    <property type="match status" value="1"/>
</dbReference>
<dbReference type="PANTHER" id="PTHR36302">
    <property type="entry name" value="BLR7088 PROTEIN"/>
    <property type="match status" value="1"/>
</dbReference>
<comment type="caution">
    <text evidence="2">The sequence shown here is derived from an EMBL/GenBank/DDBJ whole genome shotgun (WGS) entry which is preliminary data.</text>
</comment>
<accession>A0ABQ6DXI5</accession>
<keyword evidence="1" id="KW-0732">Signal</keyword>
<sequence length="152" mass="16976">MMKLISSLLFSLILLNTNFANAAVFSIEDAHVRATPPHSQNSAAFMKIHNSSDISRKLITVSSDIAERVELHSHIMSDGMMKMRQVEAIEVDANGTAILRPGSFHVMFLGLKSPLVEGENVRLRLYFDNGDEITIDAPIKKITTKKKMKHNQ</sequence>
<evidence type="ECO:0000256" key="1">
    <source>
        <dbReference type="SAM" id="SignalP"/>
    </source>
</evidence>
<dbReference type="SUPFAM" id="SSF110087">
    <property type="entry name" value="DR1885-like metal-binding protein"/>
    <property type="match status" value="1"/>
</dbReference>
<evidence type="ECO:0000313" key="2">
    <source>
        <dbReference type="EMBL" id="GLS89709.1"/>
    </source>
</evidence>
<dbReference type="InterPro" id="IPR007410">
    <property type="entry name" value="LpqE-like"/>
</dbReference>
<dbReference type="EMBL" id="BSPQ01000001">
    <property type="protein sequence ID" value="GLS89709.1"/>
    <property type="molecule type" value="Genomic_DNA"/>
</dbReference>
<feature type="chain" id="PRO_5046103462" description="Copper chaperone PCu(A)C" evidence="1">
    <location>
        <begin position="23"/>
        <end position="152"/>
    </location>
</feature>
<dbReference type="PANTHER" id="PTHR36302:SF1">
    <property type="entry name" value="COPPER CHAPERONE PCU(A)C"/>
    <property type="match status" value="1"/>
</dbReference>
<organism evidence="2 3">
    <name type="scientific">Psychromonas marina</name>
    <dbReference type="NCBI Taxonomy" id="88364"/>
    <lineage>
        <taxon>Bacteria</taxon>
        <taxon>Pseudomonadati</taxon>
        <taxon>Pseudomonadota</taxon>
        <taxon>Gammaproteobacteria</taxon>
        <taxon>Alteromonadales</taxon>
        <taxon>Psychromonadaceae</taxon>
        <taxon>Psychromonas</taxon>
    </lineage>
</organism>
<gene>
    <name evidence="2" type="ORF">GCM10007916_07760</name>
</gene>
<protein>
    <recommendedName>
        <fullName evidence="4">Copper chaperone PCu(A)C</fullName>
    </recommendedName>
</protein>
<dbReference type="Proteomes" id="UP001157353">
    <property type="component" value="Unassembled WGS sequence"/>
</dbReference>
<keyword evidence="3" id="KW-1185">Reference proteome</keyword>
<dbReference type="InterPro" id="IPR058248">
    <property type="entry name" value="Lxx211020-like"/>
</dbReference>
<evidence type="ECO:0000313" key="3">
    <source>
        <dbReference type="Proteomes" id="UP001157353"/>
    </source>
</evidence>
<dbReference type="InterPro" id="IPR036182">
    <property type="entry name" value="PCuAC_sf"/>
</dbReference>
<dbReference type="RefSeq" id="WP_284202820.1">
    <property type="nucleotide sequence ID" value="NZ_BSPQ01000001.1"/>
</dbReference>
<dbReference type="Gene3D" id="2.60.40.1890">
    <property type="entry name" value="PCu(A)C copper chaperone"/>
    <property type="match status" value="1"/>
</dbReference>
<proteinExistence type="predicted"/>
<evidence type="ECO:0008006" key="4">
    <source>
        <dbReference type="Google" id="ProtNLM"/>
    </source>
</evidence>
<feature type="signal peptide" evidence="1">
    <location>
        <begin position="1"/>
        <end position="22"/>
    </location>
</feature>